<dbReference type="AlphaFoldDB" id="A0A0A9DBH2"/>
<organism evidence="1">
    <name type="scientific">Arundo donax</name>
    <name type="common">Giant reed</name>
    <name type="synonym">Donax arundinaceus</name>
    <dbReference type="NCBI Taxonomy" id="35708"/>
    <lineage>
        <taxon>Eukaryota</taxon>
        <taxon>Viridiplantae</taxon>
        <taxon>Streptophyta</taxon>
        <taxon>Embryophyta</taxon>
        <taxon>Tracheophyta</taxon>
        <taxon>Spermatophyta</taxon>
        <taxon>Magnoliopsida</taxon>
        <taxon>Liliopsida</taxon>
        <taxon>Poales</taxon>
        <taxon>Poaceae</taxon>
        <taxon>PACMAD clade</taxon>
        <taxon>Arundinoideae</taxon>
        <taxon>Arundineae</taxon>
        <taxon>Arundo</taxon>
    </lineage>
</organism>
<dbReference type="EMBL" id="GBRH01214880">
    <property type="protein sequence ID" value="JAD83015.1"/>
    <property type="molecule type" value="Transcribed_RNA"/>
</dbReference>
<proteinExistence type="predicted"/>
<protein>
    <submittedName>
        <fullName evidence="1">Uncharacterized protein</fullName>
    </submittedName>
</protein>
<accession>A0A0A9DBH2</accession>
<name>A0A0A9DBH2_ARUDO</name>
<evidence type="ECO:0000313" key="1">
    <source>
        <dbReference type="EMBL" id="JAD83015.1"/>
    </source>
</evidence>
<reference evidence="1" key="1">
    <citation type="submission" date="2014-09" db="EMBL/GenBank/DDBJ databases">
        <authorList>
            <person name="Magalhaes I.L.F."/>
            <person name="Oliveira U."/>
            <person name="Santos F.R."/>
            <person name="Vidigal T.H.D.A."/>
            <person name="Brescovit A.D."/>
            <person name="Santos A.J."/>
        </authorList>
    </citation>
    <scope>NUCLEOTIDE SEQUENCE</scope>
    <source>
        <tissue evidence="1">Shoot tissue taken approximately 20 cm above the soil surface</tissue>
    </source>
</reference>
<reference evidence="1" key="2">
    <citation type="journal article" date="2015" name="Data Brief">
        <title>Shoot transcriptome of the giant reed, Arundo donax.</title>
        <authorList>
            <person name="Barrero R.A."/>
            <person name="Guerrero F.D."/>
            <person name="Moolhuijzen P."/>
            <person name="Goolsby J.A."/>
            <person name="Tidwell J."/>
            <person name="Bellgard S.E."/>
            <person name="Bellgard M.I."/>
        </authorList>
    </citation>
    <scope>NUCLEOTIDE SEQUENCE</scope>
    <source>
        <tissue evidence="1">Shoot tissue taken approximately 20 cm above the soil surface</tissue>
    </source>
</reference>
<sequence>MLMEHQKHQSINQWAIASIVLPRGYFHFQLGFYWPGQTVQNVNLYFHPLDQTLSACLHHPIPAEVHGYINLHLCLDDWDVGQY</sequence>